<sequence>MSQHYSRRQKSSTEDKEPTPAKHIKKGFSAFQKTVALIGSILSIIVASITITNALKGSSTTKPTDKSMTTVVIKDGNNSKTDTSASSVYSDDTDNDSGTVNNTYNDDADTTYSSSSDTTYNYSSDDSQSDSTQNSAETSDDTASSATEATEASE</sequence>
<evidence type="ECO:0000256" key="1">
    <source>
        <dbReference type="SAM" id="MobiDB-lite"/>
    </source>
</evidence>
<keyword evidence="2" id="KW-0812">Transmembrane</keyword>
<feature type="region of interest" description="Disordered" evidence="1">
    <location>
        <begin position="56"/>
        <end position="154"/>
    </location>
</feature>
<name>E8JNX8_STREI</name>
<dbReference type="Pfam" id="PF20193">
    <property type="entry name" value="DUF6556"/>
    <property type="match status" value="1"/>
</dbReference>
<keyword evidence="2" id="KW-0472">Membrane</keyword>
<dbReference type="InterPro" id="IPR046686">
    <property type="entry name" value="DUF6556"/>
</dbReference>
<dbReference type="HOGENOM" id="CLU_129900_1_0_9"/>
<feature type="region of interest" description="Disordered" evidence="1">
    <location>
        <begin position="1"/>
        <end position="24"/>
    </location>
</feature>
<dbReference type="Proteomes" id="UP000005699">
    <property type="component" value="Unassembled WGS sequence"/>
</dbReference>
<feature type="compositionally biased region" description="Polar residues" evidence="1">
    <location>
        <begin position="56"/>
        <end position="100"/>
    </location>
</feature>
<evidence type="ECO:0000256" key="2">
    <source>
        <dbReference type="SAM" id="Phobius"/>
    </source>
</evidence>
<protein>
    <submittedName>
        <fullName evidence="3">Uncharacterized protein</fullName>
    </submittedName>
</protein>
<feature type="transmembrane region" description="Helical" evidence="2">
    <location>
        <begin position="35"/>
        <end position="55"/>
    </location>
</feature>
<feature type="compositionally biased region" description="Low complexity" evidence="1">
    <location>
        <begin position="101"/>
        <end position="154"/>
    </location>
</feature>
<keyword evidence="2" id="KW-1133">Transmembrane helix</keyword>
<accession>E8JNX8</accession>
<evidence type="ECO:0000313" key="4">
    <source>
        <dbReference type="Proteomes" id="UP000005699"/>
    </source>
</evidence>
<feature type="compositionally biased region" description="Basic and acidic residues" evidence="1">
    <location>
        <begin position="11"/>
        <end position="20"/>
    </location>
</feature>
<gene>
    <name evidence="3" type="ORF">HMPREF0819_0701</name>
</gene>
<dbReference type="AlphaFoldDB" id="E8JNX8"/>
<dbReference type="EMBL" id="AEVB01000020">
    <property type="protein sequence ID" value="EFW89138.1"/>
    <property type="molecule type" value="Genomic_DNA"/>
</dbReference>
<evidence type="ECO:0000313" key="3">
    <source>
        <dbReference type="EMBL" id="EFW89138.1"/>
    </source>
</evidence>
<organism evidence="3 4">
    <name type="scientific">Streptococcus equinus ATCC 9812</name>
    <dbReference type="NCBI Taxonomy" id="525379"/>
    <lineage>
        <taxon>Bacteria</taxon>
        <taxon>Bacillati</taxon>
        <taxon>Bacillota</taxon>
        <taxon>Bacilli</taxon>
        <taxon>Lactobacillales</taxon>
        <taxon>Streptococcaceae</taxon>
        <taxon>Streptococcus</taxon>
    </lineage>
</organism>
<dbReference type="RefSeq" id="WP_004232242.1">
    <property type="nucleotide sequence ID" value="NZ_GL698429.1"/>
</dbReference>
<feature type="compositionally biased region" description="Basic residues" evidence="1">
    <location>
        <begin position="1"/>
        <end position="10"/>
    </location>
</feature>
<proteinExistence type="predicted"/>
<comment type="caution">
    <text evidence="3">The sequence shown here is derived from an EMBL/GenBank/DDBJ whole genome shotgun (WGS) entry which is preliminary data.</text>
</comment>
<reference evidence="3 4" key="1">
    <citation type="submission" date="2010-12" db="EMBL/GenBank/DDBJ databases">
        <authorList>
            <person name="Muzny D."/>
            <person name="Qin X."/>
            <person name="Deng J."/>
            <person name="Jiang H."/>
            <person name="Liu Y."/>
            <person name="Qu J."/>
            <person name="Song X.-Z."/>
            <person name="Zhang L."/>
            <person name="Thornton R."/>
            <person name="Coyle M."/>
            <person name="Francisco L."/>
            <person name="Jackson L."/>
            <person name="Javaid M."/>
            <person name="Korchina V."/>
            <person name="Kovar C."/>
            <person name="Mata R."/>
            <person name="Mathew T."/>
            <person name="Ngo R."/>
            <person name="Nguyen L."/>
            <person name="Nguyen N."/>
            <person name="Okwuonu G."/>
            <person name="Ongeri F."/>
            <person name="Pham C."/>
            <person name="Simmons D."/>
            <person name="Wilczek-Boney K."/>
            <person name="Hale W."/>
            <person name="Jakkamsetti A."/>
            <person name="Pham P."/>
            <person name="Ruth R."/>
            <person name="San Lucas F."/>
            <person name="Warren J."/>
            <person name="Zhang J."/>
            <person name="Zhao Z."/>
            <person name="Zhou C."/>
            <person name="Zhu D."/>
            <person name="Lee S."/>
            <person name="Bess C."/>
            <person name="Blankenburg K."/>
            <person name="Forbes L."/>
            <person name="Fu Q."/>
            <person name="Gubbala S."/>
            <person name="Hirani K."/>
            <person name="Jayaseelan J.C."/>
            <person name="Lara F."/>
            <person name="Munidasa M."/>
            <person name="Palculict T."/>
            <person name="Patil S."/>
            <person name="Pu L.-L."/>
            <person name="Saada N."/>
            <person name="Tang L."/>
            <person name="Weissenberger G."/>
            <person name="Zhu Y."/>
            <person name="Hemphill L."/>
            <person name="Shang Y."/>
            <person name="Youmans B."/>
            <person name="Ayvaz T."/>
            <person name="Ross M."/>
            <person name="Santibanez J."/>
            <person name="Aqrawi P."/>
            <person name="Gross S."/>
            <person name="Joshi V."/>
            <person name="Fowler G."/>
            <person name="Nazareth L."/>
            <person name="Reid J."/>
            <person name="Worley K."/>
            <person name="Petrosino J."/>
            <person name="Highlander S."/>
            <person name="Gibbs R."/>
        </authorList>
    </citation>
    <scope>NUCLEOTIDE SEQUENCE [LARGE SCALE GENOMIC DNA]</scope>
    <source>
        <strain evidence="3 4">ATCC 9812</strain>
    </source>
</reference>